<organism evidence="1 2">
    <name type="scientific">Paramecium primaurelia</name>
    <dbReference type="NCBI Taxonomy" id="5886"/>
    <lineage>
        <taxon>Eukaryota</taxon>
        <taxon>Sar</taxon>
        <taxon>Alveolata</taxon>
        <taxon>Ciliophora</taxon>
        <taxon>Intramacronucleata</taxon>
        <taxon>Oligohymenophorea</taxon>
        <taxon>Peniculida</taxon>
        <taxon>Parameciidae</taxon>
        <taxon>Paramecium</taxon>
    </lineage>
</organism>
<evidence type="ECO:0000313" key="2">
    <source>
        <dbReference type="Proteomes" id="UP000688137"/>
    </source>
</evidence>
<dbReference type="AlphaFoldDB" id="A0A8S1JSZ1"/>
<proteinExistence type="predicted"/>
<dbReference type="OMA" id="DRIKMRK"/>
<gene>
    <name evidence="1" type="ORF">PPRIM_AZ9-3.1.T0080305</name>
</gene>
<keyword evidence="2" id="KW-1185">Reference proteome</keyword>
<evidence type="ECO:0000313" key="1">
    <source>
        <dbReference type="EMBL" id="CAD8044739.1"/>
    </source>
</evidence>
<dbReference type="EMBL" id="CAJJDM010000004">
    <property type="protein sequence ID" value="CAD8044739.1"/>
    <property type="molecule type" value="Genomic_DNA"/>
</dbReference>
<sequence length="197" mass="22758">MNQKSNKVSPNQKTIGFRFNCAINLELLKKSTRMALLKMKYQLPEESDRIKMRKRSLIFAKNQLESEKKPSPSKSKFLDTIKTRCSSIADDNNQMPTKLVFQKYSKQLDNINYGNPQIFQSISSQKESCDTLIFPFQRSIYPQRKLVRKNRAETQYTINSSINQPSPNNAKIKVKSLIAIQERFGATGWEVEPSDDL</sequence>
<dbReference type="Proteomes" id="UP000688137">
    <property type="component" value="Unassembled WGS sequence"/>
</dbReference>
<name>A0A8S1JSZ1_PARPR</name>
<accession>A0A8S1JSZ1</accession>
<reference evidence="1" key="1">
    <citation type="submission" date="2021-01" db="EMBL/GenBank/DDBJ databases">
        <authorList>
            <consortium name="Genoscope - CEA"/>
            <person name="William W."/>
        </authorList>
    </citation>
    <scope>NUCLEOTIDE SEQUENCE</scope>
</reference>
<protein>
    <submittedName>
        <fullName evidence="1">Uncharacterized protein</fullName>
    </submittedName>
</protein>
<comment type="caution">
    <text evidence="1">The sequence shown here is derived from an EMBL/GenBank/DDBJ whole genome shotgun (WGS) entry which is preliminary data.</text>
</comment>